<proteinExistence type="inferred from homology"/>
<dbReference type="InterPro" id="IPR011251">
    <property type="entry name" value="Luciferase-like_dom"/>
</dbReference>
<dbReference type="PANTHER" id="PTHR30011">
    <property type="entry name" value="ALKANESULFONATE MONOOXYGENASE-RELATED"/>
    <property type="match status" value="1"/>
</dbReference>
<evidence type="ECO:0000256" key="4">
    <source>
        <dbReference type="ARBA" id="ARBA00023033"/>
    </source>
</evidence>
<evidence type="ECO:0000256" key="6">
    <source>
        <dbReference type="PIRSR" id="PIRSR000337-1"/>
    </source>
</evidence>
<dbReference type="InterPro" id="IPR051260">
    <property type="entry name" value="Diverse_substr_monoxygenases"/>
</dbReference>
<evidence type="ECO:0000259" key="7">
    <source>
        <dbReference type="Pfam" id="PF00296"/>
    </source>
</evidence>
<dbReference type="InterPro" id="IPR016215">
    <property type="entry name" value="NTA_MOA"/>
</dbReference>
<feature type="domain" description="Luciferase-like" evidence="7">
    <location>
        <begin position="26"/>
        <end position="313"/>
    </location>
</feature>
<organism evidence="8 9">
    <name type="scientific">Nocardioides zeae</name>
    <dbReference type="NCBI Taxonomy" id="1457234"/>
    <lineage>
        <taxon>Bacteria</taxon>
        <taxon>Bacillati</taxon>
        <taxon>Actinomycetota</taxon>
        <taxon>Actinomycetes</taxon>
        <taxon>Propionibacteriales</taxon>
        <taxon>Nocardioidaceae</taxon>
        <taxon>Nocardioides</taxon>
    </lineage>
</organism>
<dbReference type="Proteomes" id="UP001239215">
    <property type="component" value="Unassembled WGS sequence"/>
</dbReference>
<accession>A0AAJ1WYU9</accession>
<sequence>MTSTAAASPPLVLLNAAYLSSSRDWRTPAGRDTSPFEVSTFVREARQAEAAGVDVFFQADFSGVQRASIRSGPPVNAFEPFQLAALVASATDAIAVMPTVSTLHTHPFTFARNLASLDRIARGRAWVNVVSSFRSGTGLGVTRTDRRGDRHAQTEEFVTLARKLWRSWPPEALVADAASGTFVATELIEDVGHQGEFYAHEGPIDMAPFSAAFPFTLQATTSLAGLALAARTADGVFAGTPTRRAAHLLRTVLQDEARAAGRPPDAVRLLPGAFLHLVDDRREAARLRRARTGGTVDRAAAVLAFAQRHPRLDLTDLRPRAPVPLDLVPPTPAETLATLGSAYLPVWDLVHGTEPAADLGDLAVRSAAWGEHAQFVGTVEEVLDELTEWITGGAVDGFQLILGNRFDLLTEEVVPTLKTLTTSPPQLISGGSRGA</sequence>
<evidence type="ECO:0000313" key="9">
    <source>
        <dbReference type="Proteomes" id="UP001239215"/>
    </source>
</evidence>
<dbReference type="EMBL" id="JAUTAN010000001">
    <property type="protein sequence ID" value="MDQ1102998.1"/>
    <property type="molecule type" value="Genomic_DNA"/>
</dbReference>
<evidence type="ECO:0000256" key="2">
    <source>
        <dbReference type="ARBA" id="ARBA00022643"/>
    </source>
</evidence>
<gene>
    <name evidence="8" type="ORF">QE405_000282</name>
</gene>
<dbReference type="GO" id="GO:0004497">
    <property type="term" value="F:monooxygenase activity"/>
    <property type="evidence" value="ECO:0007669"/>
    <property type="project" value="UniProtKB-KW"/>
</dbReference>
<dbReference type="PANTHER" id="PTHR30011:SF16">
    <property type="entry name" value="C2H2 FINGER DOMAIN TRANSCRIPTION FACTOR (EUROFUNG)-RELATED"/>
    <property type="match status" value="1"/>
</dbReference>
<dbReference type="AlphaFoldDB" id="A0AAJ1WYU9"/>
<dbReference type="Gene3D" id="3.20.20.30">
    <property type="entry name" value="Luciferase-like domain"/>
    <property type="match status" value="1"/>
</dbReference>
<dbReference type="Pfam" id="PF00296">
    <property type="entry name" value="Bac_luciferase"/>
    <property type="match status" value="1"/>
</dbReference>
<dbReference type="GO" id="GO:0016705">
    <property type="term" value="F:oxidoreductase activity, acting on paired donors, with incorporation or reduction of molecular oxygen"/>
    <property type="evidence" value="ECO:0007669"/>
    <property type="project" value="InterPro"/>
</dbReference>
<dbReference type="InterPro" id="IPR036661">
    <property type="entry name" value="Luciferase-like_sf"/>
</dbReference>
<dbReference type="SUPFAM" id="SSF51679">
    <property type="entry name" value="Bacterial luciferase-like"/>
    <property type="match status" value="1"/>
</dbReference>
<feature type="binding site" evidence="6">
    <location>
        <position position="222"/>
    </location>
    <ligand>
        <name>FMN</name>
        <dbReference type="ChEBI" id="CHEBI:58210"/>
    </ligand>
</feature>
<evidence type="ECO:0000256" key="1">
    <source>
        <dbReference type="ARBA" id="ARBA00022630"/>
    </source>
</evidence>
<reference evidence="8" key="1">
    <citation type="submission" date="2023-07" db="EMBL/GenBank/DDBJ databases">
        <title>Functional and genomic diversity of the sorghum phyllosphere microbiome.</title>
        <authorList>
            <person name="Shade A."/>
        </authorList>
    </citation>
    <scope>NUCLEOTIDE SEQUENCE</scope>
    <source>
        <strain evidence="8">SORGH_AS_1067</strain>
    </source>
</reference>
<dbReference type="RefSeq" id="WP_307198446.1">
    <property type="nucleotide sequence ID" value="NZ_JAUTAN010000001.1"/>
</dbReference>
<comment type="similarity">
    <text evidence="5">Belongs to the NtaA/SnaA/DszA monooxygenase family.</text>
</comment>
<evidence type="ECO:0000256" key="5">
    <source>
        <dbReference type="ARBA" id="ARBA00033748"/>
    </source>
</evidence>
<feature type="binding site" evidence="6">
    <location>
        <position position="99"/>
    </location>
    <ligand>
        <name>FMN</name>
        <dbReference type="ChEBI" id="CHEBI:58210"/>
    </ligand>
</feature>
<evidence type="ECO:0000313" key="8">
    <source>
        <dbReference type="EMBL" id="MDQ1102998.1"/>
    </source>
</evidence>
<evidence type="ECO:0000256" key="3">
    <source>
        <dbReference type="ARBA" id="ARBA00023002"/>
    </source>
</evidence>
<feature type="binding site" evidence="6">
    <location>
        <position position="60"/>
    </location>
    <ligand>
        <name>FMN</name>
        <dbReference type="ChEBI" id="CHEBI:58210"/>
    </ligand>
</feature>
<keyword evidence="1 6" id="KW-0285">Flavoprotein</keyword>
<keyword evidence="3" id="KW-0560">Oxidoreductase</keyword>
<name>A0AAJ1WYU9_9ACTN</name>
<keyword evidence="4 8" id="KW-0503">Monooxygenase</keyword>
<protein>
    <submittedName>
        <fullName evidence="8">Alkanesulfonate monooxygenase SsuD/methylene tetrahydromethanopterin reductase-like flavin-dependent oxidoreductase (Luciferase family)</fullName>
    </submittedName>
</protein>
<dbReference type="PIRSF" id="PIRSF000337">
    <property type="entry name" value="NTA_MOA"/>
    <property type="match status" value="1"/>
</dbReference>
<comment type="caution">
    <text evidence="8">The sequence shown here is derived from an EMBL/GenBank/DDBJ whole genome shotgun (WGS) entry which is preliminary data.</text>
</comment>
<keyword evidence="2 6" id="KW-0288">FMN</keyword>